<sequence length="330" mass="39252">MQKQLNQKVEIKIRVDSLPSIEAISSTKSKTQLKKIFRHSELPQVPFQPILDSTGQQRKLTIDHSDQVAESKQIISTTRKSPKLSKYQSPQFFSRKMQFRNNSLINLNLEVVIQIKETPFKDTTLFQIVNKISQKMNQLHEYKNEKAILSAADKLIKSHIRFQEIEWIFKNFKLKDWQSVDTIFVRILQNFTINNDNKLIQKKNKPDQFFLQVLHDFLDKLEDLFKKLCDDSYRLLEQTILNQKQKLLNKEVEVMEQFSKLGKKENYNQFKTIVNDSYKMNTRLMESTIMKQLNEFEDRFGMFKQIENSNRFISNRINDLVYDIKTVNIV</sequence>
<dbReference type="OrthoDB" id="297661at2759"/>
<evidence type="ECO:0000313" key="1">
    <source>
        <dbReference type="EMBL" id="CAD8185269.1"/>
    </source>
</evidence>
<evidence type="ECO:0000313" key="2">
    <source>
        <dbReference type="Proteomes" id="UP000683925"/>
    </source>
</evidence>
<accession>A0A8S1WBG1</accession>
<dbReference type="AlphaFoldDB" id="A0A8S1WBG1"/>
<name>A0A8S1WBG1_PAROT</name>
<dbReference type="Proteomes" id="UP000683925">
    <property type="component" value="Unassembled WGS sequence"/>
</dbReference>
<keyword evidence="2" id="KW-1185">Reference proteome</keyword>
<comment type="caution">
    <text evidence="1">The sequence shown here is derived from an EMBL/GenBank/DDBJ whole genome shotgun (WGS) entry which is preliminary data.</text>
</comment>
<reference evidence="1" key="1">
    <citation type="submission" date="2021-01" db="EMBL/GenBank/DDBJ databases">
        <authorList>
            <consortium name="Genoscope - CEA"/>
            <person name="William W."/>
        </authorList>
    </citation>
    <scope>NUCLEOTIDE SEQUENCE</scope>
</reference>
<proteinExistence type="predicted"/>
<dbReference type="EMBL" id="CAJJDP010000084">
    <property type="protein sequence ID" value="CAD8185269.1"/>
    <property type="molecule type" value="Genomic_DNA"/>
</dbReference>
<protein>
    <submittedName>
        <fullName evidence="1">Uncharacterized protein</fullName>
    </submittedName>
</protein>
<organism evidence="1 2">
    <name type="scientific">Paramecium octaurelia</name>
    <dbReference type="NCBI Taxonomy" id="43137"/>
    <lineage>
        <taxon>Eukaryota</taxon>
        <taxon>Sar</taxon>
        <taxon>Alveolata</taxon>
        <taxon>Ciliophora</taxon>
        <taxon>Intramacronucleata</taxon>
        <taxon>Oligohymenophorea</taxon>
        <taxon>Peniculida</taxon>
        <taxon>Parameciidae</taxon>
        <taxon>Paramecium</taxon>
    </lineage>
</organism>
<gene>
    <name evidence="1" type="ORF">POCTA_138.1.T0850087</name>
</gene>